<keyword evidence="2" id="KW-0648">Protein biosynthesis</keyword>
<dbReference type="Gene3D" id="1.10.8.10">
    <property type="entry name" value="DNA helicase RuvA subunit, C-terminal domain"/>
    <property type="match status" value="1"/>
</dbReference>
<dbReference type="SUPFAM" id="SSF54713">
    <property type="entry name" value="Elongation factor Ts (EF-Ts), dimerisation domain"/>
    <property type="match status" value="1"/>
</dbReference>
<comment type="function">
    <text evidence="2">Associates with the EF-Tu.GDP complex and induces the exchange of GDP to GTP. It remains bound to the aminoacyl-tRNA.EF-Tu.GTP complex up to the GTP hydrolysis stage on the ribosome.</text>
</comment>
<keyword evidence="2 3" id="KW-0251">Elongation factor</keyword>
<dbReference type="InterPro" id="IPR001816">
    <property type="entry name" value="Transl_elong_EFTs/EF1B"/>
</dbReference>
<evidence type="ECO:0000256" key="1">
    <source>
        <dbReference type="ARBA" id="ARBA00022946"/>
    </source>
</evidence>
<accession>A0A0F7SVQ7</accession>
<evidence type="ECO:0000313" key="3">
    <source>
        <dbReference type="EMBL" id="CED84655.1"/>
    </source>
</evidence>
<sequence length="354" mass="37438">MFSLLRAPLRASAARPVLRAYSAAPPVKVPVALIAKLRAQHPISIVKAREALAAANLDIPSALEWLEKDLQAGGAAKQAKLANRTTKEGLIAVGVIGEGWGRRGGIVELNCETSFVYRTPGFTDLLQSIHHTAVFFHNPPTAPSEANPTSHLVPVSPSVISDAPLLSPNPDPSFPSTSQTAAQQITSLVTTTGEKISLARLSVFAPPTAETHEGLFYPSFFAHTPTGLPANVGTVGAFLVLHLTGPGTKAPSAQGKLLKDTEALGRALARQMVGVPCNHIYAFKGGNGEHAVVDGSDVFVEQHFMFFPGPEAEGNKSVGEVLKIWGESRDVTVRIEGGSRWVVGEGQEVEEAET</sequence>
<dbReference type="HAMAP" id="MF_00050">
    <property type="entry name" value="EF_Ts"/>
    <property type="match status" value="1"/>
</dbReference>
<protein>
    <recommendedName>
        <fullName evidence="2">Elongation factor Ts, mitochondrial</fullName>
        <shortName evidence="2">EF-Ts</shortName>
        <shortName evidence="2">EF-TsMt</shortName>
    </recommendedName>
</protein>
<gene>
    <name evidence="2" type="primary">TSF1</name>
</gene>
<dbReference type="AlphaFoldDB" id="A0A0F7SVQ7"/>
<dbReference type="GO" id="GO:0005739">
    <property type="term" value="C:mitochondrion"/>
    <property type="evidence" value="ECO:0007669"/>
    <property type="project" value="UniProtKB-SubCell"/>
</dbReference>
<evidence type="ECO:0000256" key="2">
    <source>
        <dbReference type="HAMAP-Rule" id="MF_03135"/>
    </source>
</evidence>
<name>A0A0F7SVQ7_PHARH</name>
<comment type="similarity">
    <text evidence="2">Belongs to the EF-Ts family.</text>
</comment>
<keyword evidence="1" id="KW-0809">Transit peptide</keyword>
<dbReference type="SUPFAM" id="SSF46934">
    <property type="entry name" value="UBA-like"/>
    <property type="match status" value="1"/>
</dbReference>
<dbReference type="PANTHER" id="PTHR11741:SF0">
    <property type="entry name" value="ELONGATION FACTOR TS, MITOCHONDRIAL"/>
    <property type="match status" value="1"/>
</dbReference>
<dbReference type="Gene3D" id="3.30.479.20">
    <property type="entry name" value="Elongation factor Ts, dimerisation domain"/>
    <property type="match status" value="1"/>
</dbReference>
<keyword evidence="2" id="KW-0496">Mitochondrion</keyword>
<reference evidence="3" key="1">
    <citation type="submission" date="2014-08" db="EMBL/GenBank/DDBJ databases">
        <authorList>
            <person name="Sharma Rahul"/>
            <person name="Thines Marco"/>
        </authorList>
    </citation>
    <scope>NUCLEOTIDE SEQUENCE</scope>
</reference>
<dbReference type="InterPro" id="IPR009060">
    <property type="entry name" value="UBA-like_sf"/>
</dbReference>
<proteinExistence type="inferred from homology"/>
<comment type="subcellular location">
    <subcellularLocation>
        <location evidence="2">Mitochondrion</location>
    </subcellularLocation>
</comment>
<dbReference type="GO" id="GO:0003746">
    <property type="term" value="F:translation elongation factor activity"/>
    <property type="evidence" value="ECO:0007669"/>
    <property type="project" value="UniProtKB-UniRule"/>
</dbReference>
<dbReference type="InterPro" id="IPR036402">
    <property type="entry name" value="EF-Ts_dimer_sf"/>
</dbReference>
<dbReference type="EMBL" id="LN483166">
    <property type="protein sequence ID" value="CED84655.1"/>
    <property type="molecule type" value="Genomic_DNA"/>
</dbReference>
<dbReference type="GO" id="GO:0070125">
    <property type="term" value="P:mitochondrial translational elongation"/>
    <property type="evidence" value="ECO:0007669"/>
    <property type="project" value="TreeGrafter"/>
</dbReference>
<organism evidence="3">
    <name type="scientific">Phaffia rhodozyma</name>
    <name type="common">Yeast</name>
    <name type="synonym">Xanthophyllomyces dendrorhous</name>
    <dbReference type="NCBI Taxonomy" id="264483"/>
    <lineage>
        <taxon>Eukaryota</taxon>
        <taxon>Fungi</taxon>
        <taxon>Dikarya</taxon>
        <taxon>Basidiomycota</taxon>
        <taxon>Agaricomycotina</taxon>
        <taxon>Tremellomycetes</taxon>
        <taxon>Cystofilobasidiales</taxon>
        <taxon>Mrakiaceae</taxon>
        <taxon>Phaffia</taxon>
    </lineage>
</organism>
<dbReference type="PANTHER" id="PTHR11741">
    <property type="entry name" value="ELONGATION FACTOR TS"/>
    <property type="match status" value="1"/>
</dbReference>